<dbReference type="InterPro" id="IPR001841">
    <property type="entry name" value="Znf_RING"/>
</dbReference>
<evidence type="ECO:0000313" key="3">
    <source>
        <dbReference type="EMBL" id="JAP89067.1"/>
    </source>
</evidence>
<keyword evidence="1" id="KW-0479">Metal-binding</keyword>
<gene>
    <name evidence="3" type="ORF">TPC1_31438</name>
</gene>
<feature type="non-terminal residue" evidence="3">
    <location>
        <position position="1"/>
    </location>
</feature>
<dbReference type="GO" id="GO:0008270">
    <property type="term" value="F:zinc ion binding"/>
    <property type="evidence" value="ECO:0007669"/>
    <property type="project" value="UniProtKB-KW"/>
</dbReference>
<proteinExistence type="predicted"/>
<sequence length="360" mass="42009">WLQKQIIPVIKTEKCSSCKQYLSQKTMLDCGCSVCYNCVQFKNICKEALTCPHCHRESLNLELAQPTGEFKCPWCNYQNHFVECCQHALNCQKKQKVDSQHQFYANYYIYQKLLQFHTQCDSDLHQEAESAGCATHFKLLDRIIQQIAEKAEAESSAESTTNYTFTELKNESSEDFRIQELKLTEPKKQFTPKLSKFESPQQLILDNAVKQFQFQSVKTPFSKKNDSKLGLMVGQTKQEITQSATKFEQFAFEKLNRLTNSIKTLEKKFFVMTTLKNLPEINFKKQRNNLQPNVQSFRQMIQKLTDIRLRVDKIEQNVHKLQIQKQLKDNASSYDHVQKLFKIRQLVPQLATSLSGKMNE</sequence>
<dbReference type="PROSITE" id="PS50089">
    <property type="entry name" value="ZF_RING_2"/>
    <property type="match status" value="1"/>
</dbReference>
<reference evidence="3" key="1">
    <citation type="submission" date="2015-07" db="EMBL/GenBank/DDBJ databases">
        <title>Adaptation to a free-living lifestyle via gene acquisitions in the diplomonad Trepomonas sp. PC1.</title>
        <authorList>
            <person name="Xu F."/>
            <person name="Jerlstrom-Hultqvist J."/>
            <person name="Kolisko M."/>
            <person name="Simpson A.G.B."/>
            <person name="Roger A.J."/>
            <person name="Svard S.G."/>
            <person name="Andersson J.O."/>
        </authorList>
    </citation>
    <scope>NUCLEOTIDE SEQUENCE</scope>
    <source>
        <strain evidence="3">PC1</strain>
    </source>
</reference>
<dbReference type="EMBL" id="GDID01007539">
    <property type="protein sequence ID" value="JAP89067.1"/>
    <property type="molecule type" value="Transcribed_RNA"/>
</dbReference>
<keyword evidence="1" id="KW-0863">Zinc-finger</keyword>
<protein>
    <recommendedName>
        <fullName evidence="2">RING-type domain-containing protein</fullName>
    </recommendedName>
</protein>
<evidence type="ECO:0000256" key="1">
    <source>
        <dbReference type="PROSITE-ProRule" id="PRU00175"/>
    </source>
</evidence>
<keyword evidence="1" id="KW-0862">Zinc</keyword>
<organism evidence="3">
    <name type="scientific">Trepomonas sp. PC1</name>
    <dbReference type="NCBI Taxonomy" id="1076344"/>
    <lineage>
        <taxon>Eukaryota</taxon>
        <taxon>Metamonada</taxon>
        <taxon>Diplomonadida</taxon>
        <taxon>Hexamitidae</taxon>
        <taxon>Hexamitinae</taxon>
        <taxon>Trepomonas</taxon>
    </lineage>
</organism>
<evidence type="ECO:0000259" key="2">
    <source>
        <dbReference type="PROSITE" id="PS50089"/>
    </source>
</evidence>
<accession>A0A146JX61</accession>
<feature type="non-terminal residue" evidence="3">
    <location>
        <position position="360"/>
    </location>
</feature>
<feature type="domain" description="RING-type" evidence="2">
    <location>
        <begin position="15"/>
        <end position="55"/>
    </location>
</feature>
<dbReference type="AlphaFoldDB" id="A0A146JX61"/>
<name>A0A146JX61_9EUKA</name>